<reference evidence="2" key="1">
    <citation type="submission" date="2023-01" db="EMBL/GenBank/DDBJ databases">
        <title>The chitinases involved in constricting ring structure development in the nematode-trapping fungus Drechslerella dactyloides.</title>
        <authorList>
            <person name="Wang R."/>
            <person name="Zhang L."/>
            <person name="Tang P."/>
            <person name="Li S."/>
            <person name="Liang L."/>
        </authorList>
    </citation>
    <scope>NUCLEOTIDE SEQUENCE</scope>
    <source>
        <strain evidence="2">YMF1.00031</strain>
    </source>
</reference>
<protein>
    <submittedName>
        <fullName evidence="2">Uncharacterized protein</fullName>
    </submittedName>
</protein>
<evidence type="ECO:0000313" key="3">
    <source>
        <dbReference type="Proteomes" id="UP001221413"/>
    </source>
</evidence>
<comment type="caution">
    <text evidence="2">The sequence shown here is derived from an EMBL/GenBank/DDBJ whole genome shotgun (WGS) entry which is preliminary data.</text>
</comment>
<proteinExistence type="predicted"/>
<dbReference type="AlphaFoldDB" id="A0AAD6IY51"/>
<name>A0AAD6IY51_DREDA</name>
<feature type="compositionally biased region" description="Polar residues" evidence="1">
    <location>
        <begin position="1"/>
        <end position="14"/>
    </location>
</feature>
<sequence>MGNTASRPAASQSVAARAKGTRKQRPSILTKMSHPSLFFKDSSRFSSGPGGRSNAHGNGPATPTDVTLVLQDERRVRKIEAYAVFKRQDPALDDAVDLLRNMRPKQRLHIKNLVESIIQCGGSGRITRDAKYDELIRMALGQLCIDRALEEPEEWSEETRMWEMKKFAGLMFYALKLVDAGIMEHSETIPDYLLRKSKNRLVPPVTVVSTYTPDGRDLRSHIEKYTPQIFNASNWTKIAPLMWLIQPKYSAYRDDSSPPSGTATEPQPKFLRPKIIAIEIPGETYLLYRFFPFHNTAYEQFLASVAPLSDVVGTQLNNQQIKALMDADPECHAKSDPVDANRLMMAWAGDTRNGSLAGEVRFALACCERGVEVCTTIQEAGWLALWGNHEEGEYGFVIAEATWEAEDTLLDFLRPGSEIPWEGVGWQAGQSPPLDDDDNDGNDDGDGEDVREVYRRLSVDTSRQMLGVLNGYRNQWILQLGSAYPEPVVVPMEQQHRIAKAVIRRFKDEKTYEDWKKPKTKTEERT</sequence>
<evidence type="ECO:0000313" key="2">
    <source>
        <dbReference type="EMBL" id="KAJ6260134.1"/>
    </source>
</evidence>
<accession>A0AAD6IY51</accession>
<organism evidence="2 3">
    <name type="scientific">Drechslerella dactyloides</name>
    <name type="common">Nematode-trapping fungus</name>
    <name type="synonym">Arthrobotrys dactyloides</name>
    <dbReference type="NCBI Taxonomy" id="74499"/>
    <lineage>
        <taxon>Eukaryota</taxon>
        <taxon>Fungi</taxon>
        <taxon>Dikarya</taxon>
        <taxon>Ascomycota</taxon>
        <taxon>Pezizomycotina</taxon>
        <taxon>Orbiliomycetes</taxon>
        <taxon>Orbiliales</taxon>
        <taxon>Orbiliaceae</taxon>
        <taxon>Drechslerella</taxon>
    </lineage>
</organism>
<feature type="region of interest" description="Disordered" evidence="1">
    <location>
        <begin position="1"/>
        <end position="65"/>
    </location>
</feature>
<evidence type="ECO:0000256" key="1">
    <source>
        <dbReference type="SAM" id="MobiDB-lite"/>
    </source>
</evidence>
<keyword evidence="3" id="KW-1185">Reference proteome</keyword>
<dbReference type="EMBL" id="JAQGDS010000005">
    <property type="protein sequence ID" value="KAJ6260134.1"/>
    <property type="molecule type" value="Genomic_DNA"/>
</dbReference>
<feature type="region of interest" description="Disordered" evidence="1">
    <location>
        <begin position="423"/>
        <end position="448"/>
    </location>
</feature>
<dbReference type="Proteomes" id="UP001221413">
    <property type="component" value="Unassembled WGS sequence"/>
</dbReference>
<gene>
    <name evidence="2" type="ORF">Dda_4356</name>
</gene>
<feature type="compositionally biased region" description="Acidic residues" evidence="1">
    <location>
        <begin position="434"/>
        <end position="447"/>
    </location>
</feature>